<dbReference type="InterPro" id="IPR027791">
    <property type="entry name" value="Galactosyl_T_C"/>
</dbReference>
<dbReference type="PANTHER" id="PTHR19300">
    <property type="entry name" value="BETA-1,4-GALACTOSYLTRANSFERASE"/>
    <property type="match status" value="1"/>
</dbReference>
<dbReference type="SUPFAM" id="SSF53448">
    <property type="entry name" value="Nucleotide-diphospho-sugar transferases"/>
    <property type="match status" value="1"/>
</dbReference>
<dbReference type="GO" id="GO:0046872">
    <property type="term" value="F:metal ion binding"/>
    <property type="evidence" value="ECO:0007669"/>
    <property type="project" value="UniProtKB-UniRule"/>
</dbReference>
<evidence type="ECO:0000313" key="15">
    <source>
        <dbReference type="EMBL" id="KYO22415.1"/>
    </source>
</evidence>
<dbReference type="PRINTS" id="PR02050">
    <property type="entry name" value="B14GALTRFASE"/>
</dbReference>
<dbReference type="GO" id="GO:0008378">
    <property type="term" value="F:galactosyltransferase activity"/>
    <property type="evidence" value="ECO:0007669"/>
    <property type="project" value="TreeGrafter"/>
</dbReference>
<evidence type="ECO:0000256" key="10">
    <source>
        <dbReference type="ARBA" id="ARBA00023180"/>
    </source>
</evidence>
<keyword evidence="5 12" id="KW-0808">Transferase</keyword>
<evidence type="ECO:0000256" key="9">
    <source>
        <dbReference type="ARBA" id="ARBA00023136"/>
    </source>
</evidence>
<evidence type="ECO:0000256" key="7">
    <source>
        <dbReference type="ARBA" id="ARBA00022968"/>
    </source>
</evidence>
<keyword evidence="16" id="KW-1185">Reference proteome</keyword>
<dbReference type="InterPro" id="IPR003859">
    <property type="entry name" value="Galactosyl_T"/>
</dbReference>
<dbReference type="InterPro" id="IPR027995">
    <property type="entry name" value="Galactosyl_T_N"/>
</dbReference>
<dbReference type="STRING" id="8496.A0A151MD25"/>
<evidence type="ECO:0000313" key="16">
    <source>
        <dbReference type="Proteomes" id="UP000050525"/>
    </source>
</evidence>
<evidence type="ECO:0000256" key="4">
    <source>
        <dbReference type="ARBA" id="ARBA00022676"/>
    </source>
</evidence>
<dbReference type="UniPathway" id="UPA00378"/>
<dbReference type="eggNOG" id="KOG3916">
    <property type="taxonomic scope" value="Eukaryota"/>
</dbReference>
<comment type="caution">
    <text evidence="15">The sequence shown here is derived from an EMBL/GenBank/DDBJ whole genome shotgun (WGS) entry which is preliminary data.</text>
</comment>
<dbReference type="EC" id="2.4.1.-" evidence="12"/>
<evidence type="ECO:0000256" key="11">
    <source>
        <dbReference type="ARBA" id="ARBA00023211"/>
    </source>
</evidence>
<proteinExistence type="inferred from homology"/>
<comment type="similarity">
    <text evidence="3 12">Belongs to the glycosyltransferase 7 family.</text>
</comment>
<dbReference type="Pfam" id="PF02709">
    <property type="entry name" value="Glyco_transf_7C"/>
    <property type="match status" value="1"/>
</dbReference>
<evidence type="ECO:0000256" key="5">
    <source>
        <dbReference type="ARBA" id="ARBA00022679"/>
    </source>
</evidence>
<dbReference type="Gene3D" id="3.90.550.10">
    <property type="entry name" value="Spore Coat Polysaccharide Biosynthesis Protein SpsA, Chain A"/>
    <property type="match status" value="1"/>
</dbReference>
<name>A0A151MD25_ALLMI</name>
<dbReference type="GO" id="GO:0005975">
    <property type="term" value="P:carbohydrate metabolic process"/>
    <property type="evidence" value="ECO:0007669"/>
    <property type="project" value="InterPro"/>
</dbReference>
<dbReference type="GO" id="GO:0032580">
    <property type="term" value="C:Golgi cisterna membrane"/>
    <property type="evidence" value="ECO:0007669"/>
    <property type="project" value="UniProtKB-UniRule"/>
</dbReference>
<evidence type="ECO:0000256" key="8">
    <source>
        <dbReference type="ARBA" id="ARBA00022989"/>
    </source>
</evidence>
<dbReference type="PANTHER" id="PTHR19300:SF42">
    <property type="entry name" value="BETA-1,4-GALACTOSYLTRANSFERASE"/>
    <property type="match status" value="1"/>
</dbReference>
<dbReference type="CDD" id="cd00899">
    <property type="entry name" value="b4GalT"/>
    <property type="match status" value="1"/>
</dbReference>
<dbReference type="GO" id="GO:0000139">
    <property type="term" value="C:Golgi membrane"/>
    <property type="evidence" value="ECO:0007669"/>
    <property type="project" value="UniProtKB-SubCell"/>
</dbReference>
<comment type="cofactor">
    <cofactor evidence="12">
        <name>Mn(2+)</name>
        <dbReference type="ChEBI" id="CHEBI:29035"/>
    </cofactor>
</comment>
<evidence type="ECO:0000256" key="12">
    <source>
        <dbReference type="RuleBase" id="RU368121"/>
    </source>
</evidence>
<comment type="pathway">
    <text evidence="2 12">Protein modification; protein glycosylation.</text>
</comment>
<organism evidence="15 16">
    <name type="scientific">Alligator mississippiensis</name>
    <name type="common">American alligator</name>
    <dbReference type="NCBI Taxonomy" id="8496"/>
    <lineage>
        <taxon>Eukaryota</taxon>
        <taxon>Metazoa</taxon>
        <taxon>Chordata</taxon>
        <taxon>Craniata</taxon>
        <taxon>Vertebrata</taxon>
        <taxon>Euteleostomi</taxon>
        <taxon>Archelosauria</taxon>
        <taxon>Archosauria</taxon>
        <taxon>Crocodylia</taxon>
        <taxon>Alligatoridae</taxon>
        <taxon>Alligatorinae</taxon>
        <taxon>Alligator</taxon>
    </lineage>
</organism>
<accession>A0A151MD25</accession>
<feature type="domain" description="Galactosyltransferase N-terminal" evidence="14">
    <location>
        <begin position="72"/>
        <end position="205"/>
    </location>
</feature>
<keyword evidence="12" id="KW-0333">Golgi apparatus</keyword>
<keyword evidence="6" id="KW-0812">Transmembrane</keyword>
<evidence type="ECO:0000256" key="1">
    <source>
        <dbReference type="ARBA" id="ARBA00004323"/>
    </source>
</evidence>
<feature type="domain" description="Galactosyltransferase C-terminal" evidence="13">
    <location>
        <begin position="210"/>
        <end position="284"/>
    </location>
</feature>
<dbReference type="Pfam" id="PF13733">
    <property type="entry name" value="Glyco_transf_7N"/>
    <property type="match status" value="1"/>
</dbReference>
<keyword evidence="12" id="KW-0479">Metal-binding</keyword>
<keyword evidence="10 12" id="KW-0325">Glycoprotein</keyword>
<dbReference type="AlphaFoldDB" id="A0A151MD25"/>
<dbReference type="InterPro" id="IPR029044">
    <property type="entry name" value="Nucleotide-diphossugar_trans"/>
</dbReference>
<dbReference type="EMBL" id="AKHW03006231">
    <property type="protein sequence ID" value="KYO22415.1"/>
    <property type="molecule type" value="Genomic_DNA"/>
</dbReference>
<keyword evidence="8" id="KW-1133">Transmembrane helix</keyword>
<evidence type="ECO:0000259" key="13">
    <source>
        <dbReference type="Pfam" id="PF02709"/>
    </source>
</evidence>
<evidence type="ECO:0000256" key="2">
    <source>
        <dbReference type="ARBA" id="ARBA00004922"/>
    </source>
</evidence>
<keyword evidence="7 12" id="KW-0735">Signal-anchor</keyword>
<sequence>MSLSRVENPCFLLFLAGFQALFILILYRGGATSVFRGILEAPRALDYSRTHDVYSNLSLFTRALNKDTMRYCTAQSPIFVGPLTISFNMLPSERTIINKNPFVQPGGRYSPPHCLARYKSAIIIPHKNQEKYLRHLLYYLHPFLQRQQLHYGIYLIQQAGNTTFNRAKLLNVGVREVLKDEDWDCLLLHDVDLVPENDYNLYICDEYFPKHMASAVDKFQYSLPYLSFFGGVSALTPDHYMKMNGFPNTYWGAGSEDDIAARIQLAGMKIARTPIHLGRYKMMDQEQTAGREELLRRPAPLHDTTKTWRDDGMNTIEYILLARKEYPLYTNITVDIGYLNARFVYKLLGSVNKDWRKIPL</sequence>
<comment type="subcellular location">
    <subcellularLocation>
        <location evidence="1 12">Golgi apparatus membrane</location>
        <topology evidence="1 12">Single-pass type II membrane protein</topology>
    </subcellularLocation>
</comment>
<comment type="function">
    <text evidence="12">Responsible for the synthesis of complex-type N-linked oligosaccharides in many glycoproteins as well as the carbohydrate moieties of glycolipids.</text>
</comment>
<reference evidence="15 16" key="1">
    <citation type="journal article" date="2012" name="Genome Biol.">
        <title>Sequencing three crocodilian genomes to illuminate the evolution of archosaurs and amniotes.</title>
        <authorList>
            <person name="St John J.A."/>
            <person name="Braun E.L."/>
            <person name="Isberg S.R."/>
            <person name="Miles L.G."/>
            <person name="Chong A.Y."/>
            <person name="Gongora J."/>
            <person name="Dalzell P."/>
            <person name="Moran C."/>
            <person name="Bed'hom B."/>
            <person name="Abzhanov A."/>
            <person name="Burgess S.C."/>
            <person name="Cooksey A.M."/>
            <person name="Castoe T.A."/>
            <person name="Crawford N.G."/>
            <person name="Densmore L.D."/>
            <person name="Drew J.C."/>
            <person name="Edwards S.V."/>
            <person name="Faircloth B.C."/>
            <person name="Fujita M.K."/>
            <person name="Greenwold M.J."/>
            <person name="Hoffmann F.G."/>
            <person name="Howard J.M."/>
            <person name="Iguchi T."/>
            <person name="Janes D.E."/>
            <person name="Khan S.Y."/>
            <person name="Kohno S."/>
            <person name="de Koning A.J."/>
            <person name="Lance S.L."/>
            <person name="McCarthy F.M."/>
            <person name="McCormack J.E."/>
            <person name="Merchant M.E."/>
            <person name="Peterson D.G."/>
            <person name="Pollock D.D."/>
            <person name="Pourmand N."/>
            <person name="Raney B.J."/>
            <person name="Roessler K.A."/>
            <person name="Sanford J.R."/>
            <person name="Sawyer R.H."/>
            <person name="Schmidt C.J."/>
            <person name="Triplett E.W."/>
            <person name="Tuberville T.D."/>
            <person name="Venegas-Anaya M."/>
            <person name="Howard J.T."/>
            <person name="Jarvis E.D."/>
            <person name="Guillette L.J.Jr."/>
            <person name="Glenn T.C."/>
            <person name="Green R.E."/>
            <person name="Ray D.A."/>
        </authorList>
    </citation>
    <scope>NUCLEOTIDE SEQUENCE [LARGE SCALE GENOMIC DNA]</scope>
    <source>
        <strain evidence="15">KSC_2009_1</strain>
    </source>
</reference>
<evidence type="ECO:0000256" key="6">
    <source>
        <dbReference type="ARBA" id="ARBA00022692"/>
    </source>
</evidence>
<gene>
    <name evidence="15" type="primary">B4GALT3</name>
    <name evidence="15" type="ORF">Y1Q_0002996</name>
</gene>
<keyword evidence="9" id="KW-0472">Membrane</keyword>
<keyword evidence="4 12" id="KW-0328">Glycosyltransferase</keyword>
<keyword evidence="11 12" id="KW-0464">Manganese</keyword>
<evidence type="ECO:0000256" key="3">
    <source>
        <dbReference type="ARBA" id="ARBA00005735"/>
    </source>
</evidence>
<evidence type="ECO:0000259" key="14">
    <source>
        <dbReference type="Pfam" id="PF13733"/>
    </source>
</evidence>
<protein>
    <recommendedName>
        <fullName evidence="12">Beta-1,4-galactosyltransferase</fullName>
        <shortName evidence="12">Beta-1,4-GalTase</shortName>
        <ecNumber evidence="12">2.4.1.-</ecNumber>
    </recommendedName>
</protein>
<dbReference type="Proteomes" id="UP000050525">
    <property type="component" value="Unassembled WGS sequence"/>
</dbReference>